<feature type="region of interest" description="Disordered" evidence="1">
    <location>
        <begin position="1"/>
        <end position="116"/>
    </location>
</feature>
<comment type="caution">
    <text evidence="2">The sequence shown here is derived from an EMBL/GenBank/DDBJ whole genome shotgun (WGS) entry which is preliminary data.</text>
</comment>
<feature type="region of interest" description="Disordered" evidence="1">
    <location>
        <begin position="133"/>
        <end position="172"/>
    </location>
</feature>
<keyword evidence="3" id="KW-1185">Reference proteome</keyword>
<evidence type="ECO:0000256" key="1">
    <source>
        <dbReference type="SAM" id="MobiDB-lite"/>
    </source>
</evidence>
<protein>
    <submittedName>
        <fullName evidence="2">Uncharacterized protein</fullName>
    </submittedName>
</protein>
<proteinExistence type="predicted"/>
<dbReference type="AlphaFoldDB" id="A0AAD5X0B3"/>
<feature type="compositionally biased region" description="Polar residues" evidence="1">
    <location>
        <begin position="133"/>
        <end position="142"/>
    </location>
</feature>
<feature type="compositionally biased region" description="Low complexity" evidence="1">
    <location>
        <begin position="33"/>
        <end position="44"/>
    </location>
</feature>
<sequence length="331" mass="36994">MSMDAKRRADISRLRAQMDTTSPQILLTARHQTSTTRPPSSLTSAYSAGDLLLTGTGERRRKPSIRDLPPVPNAPTLPTQPPPRPTRAKSGDMLKRDQSSSSMTHSKSYTEEQKSTITPLSFSITGFSTAPNLQTRQITSRAPSRAGSVASKRTTQSREDQNPVIGMIWKPGGGMGTHARDVFFKNKERAKAVALKARFELRRSKGEDDEEEEEMEDEVKVEDLDIVQRKMSVRADGYEDVLLIEEALLGRRISRLVEGEVQEREVKEEELRRCSLSWFRVHHTLGAESLPFWKAQGPDRFAFISHLSDNPHDLPTKPLGAEPEHTKAVAG</sequence>
<organism evidence="2 3">
    <name type="scientific">Rhizophlyctis rosea</name>
    <dbReference type="NCBI Taxonomy" id="64517"/>
    <lineage>
        <taxon>Eukaryota</taxon>
        <taxon>Fungi</taxon>
        <taxon>Fungi incertae sedis</taxon>
        <taxon>Chytridiomycota</taxon>
        <taxon>Chytridiomycota incertae sedis</taxon>
        <taxon>Chytridiomycetes</taxon>
        <taxon>Rhizophlyctidales</taxon>
        <taxon>Rhizophlyctidaceae</taxon>
        <taxon>Rhizophlyctis</taxon>
    </lineage>
</organism>
<reference evidence="2" key="1">
    <citation type="submission" date="2020-05" db="EMBL/GenBank/DDBJ databases">
        <title>Phylogenomic resolution of chytrid fungi.</title>
        <authorList>
            <person name="Stajich J.E."/>
            <person name="Amses K."/>
            <person name="Simmons R."/>
            <person name="Seto K."/>
            <person name="Myers J."/>
            <person name="Bonds A."/>
            <person name="Quandt C.A."/>
            <person name="Barry K."/>
            <person name="Liu P."/>
            <person name="Grigoriev I."/>
            <person name="Longcore J.E."/>
            <person name="James T.Y."/>
        </authorList>
    </citation>
    <scope>NUCLEOTIDE SEQUENCE</scope>
    <source>
        <strain evidence="2">JEL0318</strain>
    </source>
</reference>
<feature type="compositionally biased region" description="Pro residues" evidence="1">
    <location>
        <begin position="69"/>
        <end position="85"/>
    </location>
</feature>
<feature type="non-terminal residue" evidence="2">
    <location>
        <position position="331"/>
    </location>
</feature>
<feature type="compositionally biased region" description="Basic and acidic residues" evidence="1">
    <location>
        <begin position="89"/>
        <end position="98"/>
    </location>
</feature>
<gene>
    <name evidence="2" type="ORF">HK097_002185</name>
</gene>
<dbReference type="Proteomes" id="UP001212841">
    <property type="component" value="Unassembled WGS sequence"/>
</dbReference>
<dbReference type="EMBL" id="JADGJD010001461">
    <property type="protein sequence ID" value="KAJ3041818.1"/>
    <property type="molecule type" value="Genomic_DNA"/>
</dbReference>
<name>A0AAD5X0B3_9FUNG</name>
<evidence type="ECO:0000313" key="3">
    <source>
        <dbReference type="Proteomes" id="UP001212841"/>
    </source>
</evidence>
<accession>A0AAD5X0B3</accession>
<evidence type="ECO:0000313" key="2">
    <source>
        <dbReference type="EMBL" id="KAJ3041818.1"/>
    </source>
</evidence>
<feature type="compositionally biased region" description="Basic and acidic residues" evidence="1">
    <location>
        <begin position="1"/>
        <end position="13"/>
    </location>
</feature>